<dbReference type="Pfam" id="PF00069">
    <property type="entry name" value="Pkinase"/>
    <property type="match status" value="2"/>
</dbReference>
<sequence>MSSGEPACTLAACELVAGLKAQIRERTGVPVEEQHLFFPGQRAVPLREPVRFPGGAATLCLVRSSVDPCKTDLGHFRFLGAFSPVPSGDFLKVSTLYKGTHGKVQHHMWCKPEGNIQVAVKKIAAVRLRSVLDTETDERVSHFRLDSSKRIADDEDYEDPLAEIGILSYLSRQSDLSSNLVRMLGVFSDTTCVWVVMELAEGGELFPAISSGRVHGERQAGRYTREMLDAVAYLHKHHIGHRDVSLENAVLTKAGVLQIIDFGMSVRSHSFSGVPFRYFRRVGKECYRAPECYVPDVEEVVNVVCPAKALPGDVRMVRLPCDLLAEVRLPDTAHPGEACTCEVWGYAVQPADVFAVGVCVFSMCYRCLLFKQATFADPYFAWIHAQGESSIAEAIRSWGMEPFALATSLLEQMLCLDPARRPSAAECLTHPWLAESNGL</sequence>
<accession>A0ABN9Y386</accession>
<comment type="caution">
    <text evidence="2">The sequence shown here is derived from an EMBL/GenBank/DDBJ whole genome shotgun (WGS) entry which is preliminary data.</text>
</comment>
<dbReference type="InterPro" id="IPR000719">
    <property type="entry name" value="Prot_kinase_dom"/>
</dbReference>
<evidence type="ECO:0000313" key="3">
    <source>
        <dbReference type="Proteomes" id="UP001189429"/>
    </source>
</evidence>
<dbReference type="PANTHER" id="PTHR44167">
    <property type="entry name" value="OVARIAN-SPECIFIC SERINE/THREONINE-PROTEIN KINASE LOK-RELATED"/>
    <property type="match status" value="1"/>
</dbReference>
<gene>
    <name evidence="2" type="ORF">PCOR1329_LOCUS82110</name>
</gene>
<dbReference type="PANTHER" id="PTHR44167:SF30">
    <property type="entry name" value="PHOSPHORYLASE KINASE"/>
    <property type="match status" value="1"/>
</dbReference>
<dbReference type="EMBL" id="CAUYUJ010021774">
    <property type="protein sequence ID" value="CAK0906949.1"/>
    <property type="molecule type" value="Genomic_DNA"/>
</dbReference>
<name>A0ABN9Y386_9DINO</name>
<dbReference type="PROSITE" id="PS50011">
    <property type="entry name" value="PROTEIN_KINASE_DOM"/>
    <property type="match status" value="1"/>
</dbReference>
<keyword evidence="3" id="KW-1185">Reference proteome</keyword>
<protein>
    <recommendedName>
        <fullName evidence="1">Protein kinase domain-containing protein</fullName>
    </recommendedName>
</protein>
<dbReference type="SUPFAM" id="SSF56112">
    <property type="entry name" value="Protein kinase-like (PK-like)"/>
    <property type="match status" value="1"/>
</dbReference>
<dbReference type="CDD" id="cd17039">
    <property type="entry name" value="Ubl_ubiquitin_like"/>
    <property type="match status" value="1"/>
</dbReference>
<evidence type="ECO:0000259" key="1">
    <source>
        <dbReference type="PROSITE" id="PS50011"/>
    </source>
</evidence>
<feature type="domain" description="Protein kinase" evidence="1">
    <location>
        <begin position="90"/>
        <end position="433"/>
    </location>
</feature>
<organism evidence="2 3">
    <name type="scientific">Prorocentrum cordatum</name>
    <dbReference type="NCBI Taxonomy" id="2364126"/>
    <lineage>
        <taxon>Eukaryota</taxon>
        <taxon>Sar</taxon>
        <taxon>Alveolata</taxon>
        <taxon>Dinophyceae</taxon>
        <taxon>Prorocentrales</taxon>
        <taxon>Prorocentraceae</taxon>
        <taxon>Prorocentrum</taxon>
    </lineage>
</organism>
<reference evidence="2" key="1">
    <citation type="submission" date="2023-10" db="EMBL/GenBank/DDBJ databases">
        <authorList>
            <person name="Chen Y."/>
            <person name="Shah S."/>
            <person name="Dougan E. K."/>
            <person name="Thang M."/>
            <person name="Chan C."/>
        </authorList>
    </citation>
    <scope>NUCLEOTIDE SEQUENCE [LARGE SCALE GENOMIC DNA]</scope>
</reference>
<dbReference type="Gene3D" id="1.10.510.10">
    <property type="entry name" value="Transferase(Phosphotransferase) domain 1"/>
    <property type="match status" value="1"/>
</dbReference>
<dbReference type="InterPro" id="IPR011009">
    <property type="entry name" value="Kinase-like_dom_sf"/>
</dbReference>
<dbReference type="Proteomes" id="UP001189429">
    <property type="component" value="Unassembled WGS sequence"/>
</dbReference>
<proteinExistence type="predicted"/>
<evidence type="ECO:0000313" key="2">
    <source>
        <dbReference type="EMBL" id="CAK0906949.1"/>
    </source>
</evidence>
<dbReference type="Gene3D" id="3.30.200.20">
    <property type="entry name" value="Phosphorylase Kinase, domain 1"/>
    <property type="match status" value="1"/>
</dbReference>